<feature type="transmembrane region" description="Helical" evidence="1">
    <location>
        <begin position="121"/>
        <end position="143"/>
    </location>
</feature>
<dbReference type="OrthoDB" id="9814593at2"/>
<keyword evidence="3" id="KW-1185">Reference proteome</keyword>
<dbReference type="KEGG" id="pmx:PERMA_1279"/>
<sequence>MRHISVLVFLFITGVLFQFFTGIWIFYEKYSFSPQIIQDRILGNPDLFINPSSLEGLLKTAVPHIISVSFVSFIIFHLFYFTKTNCFKIYLFVIVFISGLLNSISNLLILEISPVFSYLKLLSFIVFELSIIFAVFLLFYDIYTRFKKS</sequence>
<name>C0QQV5_PERMH</name>
<dbReference type="STRING" id="123214.PERMA_1279"/>
<gene>
    <name evidence="2" type="ordered locus">PERMA_1279</name>
</gene>
<organism evidence="2 3">
    <name type="scientific">Persephonella marina (strain DSM 14350 / EX-H1)</name>
    <dbReference type="NCBI Taxonomy" id="123214"/>
    <lineage>
        <taxon>Bacteria</taxon>
        <taxon>Pseudomonadati</taxon>
        <taxon>Aquificota</taxon>
        <taxon>Aquificia</taxon>
        <taxon>Aquificales</taxon>
        <taxon>Hydrogenothermaceae</taxon>
        <taxon>Persephonella</taxon>
    </lineage>
</organism>
<reference evidence="2 3" key="1">
    <citation type="journal article" date="2009" name="J. Bacteriol.">
        <title>Complete and draft genome sequences of six members of the Aquificales.</title>
        <authorList>
            <person name="Reysenbach A.L."/>
            <person name="Hamamura N."/>
            <person name="Podar M."/>
            <person name="Griffiths E."/>
            <person name="Ferreira S."/>
            <person name="Hochstein R."/>
            <person name="Heidelberg J."/>
            <person name="Johnson J."/>
            <person name="Mead D."/>
            <person name="Pohorille A."/>
            <person name="Sarmiento M."/>
            <person name="Schweighofer K."/>
            <person name="Seshadri R."/>
            <person name="Voytek M.A."/>
        </authorList>
    </citation>
    <scope>NUCLEOTIDE SEQUENCE [LARGE SCALE GENOMIC DNA]</scope>
    <source>
        <strain evidence="3">DSM 14350 / EX-H1</strain>
    </source>
</reference>
<dbReference type="HOGENOM" id="CLU_1757878_0_0_0"/>
<dbReference type="Proteomes" id="UP000001366">
    <property type="component" value="Chromosome"/>
</dbReference>
<feature type="transmembrane region" description="Helical" evidence="1">
    <location>
        <begin position="61"/>
        <end position="82"/>
    </location>
</feature>
<dbReference type="AlphaFoldDB" id="C0QQV5"/>
<dbReference type="PaxDb" id="123214-PERMA_1279"/>
<keyword evidence="1" id="KW-1133">Transmembrane helix</keyword>
<keyword evidence="1" id="KW-0472">Membrane</keyword>
<accession>C0QQV5</accession>
<evidence type="ECO:0000313" key="2">
    <source>
        <dbReference type="EMBL" id="ACO03720.1"/>
    </source>
</evidence>
<protein>
    <submittedName>
        <fullName evidence="2">Uncharacterized protein</fullName>
    </submittedName>
</protein>
<keyword evidence="1" id="KW-0812">Transmembrane</keyword>
<evidence type="ECO:0000313" key="3">
    <source>
        <dbReference type="Proteomes" id="UP000001366"/>
    </source>
</evidence>
<dbReference type="RefSeq" id="WP_012675959.1">
    <property type="nucleotide sequence ID" value="NC_012440.1"/>
</dbReference>
<evidence type="ECO:0000256" key="1">
    <source>
        <dbReference type="SAM" id="Phobius"/>
    </source>
</evidence>
<feature type="transmembrane region" description="Helical" evidence="1">
    <location>
        <begin position="89"/>
        <end position="109"/>
    </location>
</feature>
<dbReference type="EMBL" id="CP001230">
    <property type="protein sequence ID" value="ACO03720.1"/>
    <property type="molecule type" value="Genomic_DNA"/>
</dbReference>
<feature type="transmembrane region" description="Helical" evidence="1">
    <location>
        <begin position="7"/>
        <end position="27"/>
    </location>
</feature>
<proteinExistence type="predicted"/>